<dbReference type="InterPro" id="IPR045018">
    <property type="entry name" value="Azg-like"/>
</dbReference>
<dbReference type="AlphaFoldDB" id="A0A8I1A9L5"/>
<feature type="transmembrane region" description="Helical" evidence="9">
    <location>
        <begin position="415"/>
        <end position="432"/>
    </location>
</feature>
<name>A0A8I1A9L5_THEIN</name>
<evidence type="ECO:0000256" key="2">
    <source>
        <dbReference type="ARBA" id="ARBA00005697"/>
    </source>
</evidence>
<evidence type="ECO:0000256" key="1">
    <source>
        <dbReference type="ARBA" id="ARBA00004651"/>
    </source>
</evidence>
<keyword evidence="3 8" id="KW-0813">Transport</keyword>
<evidence type="ECO:0000256" key="3">
    <source>
        <dbReference type="ARBA" id="ARBA00022448"/>
    </source>
</evidence>
<dbReference type="Pfam" id="PF00860">
    <property type="entry name" value="Xan_ur_permease"/>
    <property type="match status" value="1"/>
</dbReference>
<feature type="transmembrane region" description="Helical" evidence="9">
    <location>
        <begin position="374"/>
        <end position="403"/>
    </location>
</feature>
<dbReference type="RefSeq" id="WP_181731500.1">
    <property type="nucleotide sequence ID" value="NZ_JACEIR010000002.1"/>
</dbReference>
<reference evidence="10 11" key="1">
    <citation type="submission" date="2020-12" db="EMBL/GenBank/DDBJ databases">
        <title>WGS of Thermoactinomyces spp.</title>
        <authorList>
            <person name="Cheng K."/>
        </authorList>
    </citation>
    <scope>NUCLEOTIDE SEQUENCE [LARGE SCALE GENOMIC DNA]</scope>
    <source>
        <strain evidence="11">CICC 10671\DSM 43846</strain>
    </source>
</reference>
<feature type="transmembrane region" description="Helical" evidence="9">
    <location>
        <begin position="190"/>
        <end position="210"/>
    </location>
</feature>
<feature type="transmembrane region" description="Helical" evidence="9">
    <location>
        <begin position="97"/>
        <end position="116"/>
    </location>
</feature>
<evidence type="ECO:0000256" key="7">
    <source>
        <dbReference type="ARBA" id="ARBA00023136"/>
    </source>
</evidence>
<evidence type="ECO:0000256" key="6">
    <source>
        <dbReference type="ARBA" id="ARBA00022989"/>
    </source>
</evidence>
<dbReference type="EMBL" id="JAECVW010000003">
    <property type="protein sequence ID" value="MBH8595206.1"/>
    <property type="molecule type" value="Genomic_DNA"/>
</dbReference>
<comment type="subcellular location">
    <subcellularLocation>
        <location evidence="1 8">Cell membrane</location>
        <topology evidence="1 8">Multi-pass membrane protein</topology>
    </subcellularLocation>
</comment>
<dbReference type="InterPro" id="IPR006043">
    <property type="entry name" value="NCS2"/>
</dbReference>
<comment type="caution">
    <text evidence="10">The sequence shown here is derived from an EMBL/GenBank/DDBJ whole genome shotgun (WGS) entry which is preliminary data.</text>
</comment>
<keyword evidence="5 8" id="KW-0812">Transmembrane</keyword>
<evidence type="ECO:0000313" key="10">
    <source>
        <dbReference type="EMBL" id="MBH8595206.1"/>
    </source>
</evidence>
<feature type="transmembrane region" description="Helical" evidence="9">
    <location>
        <begin position="15"/>
        <end position="35"/>
    </location>
</feature>
<feature type="transmembrane region" description="Helical" evidence="9">
    <location>
        <begin position="239"/>
        <end position="261"/>
    </location>
</feature>
<protein>
    <submittedName>
        <fullName evidence="10">NCS2 family permease</fullName>
    </submittedName>
</protein>
<feature type="transmembrane region" description="Helical" evidence="9">
    <location>
        <begin position="41"/>
        <end position="60"/>
    </location>
</feature>
<keyword evidence="6 8" id="KW-1133">Transmembrane helix</keyword>
<keyword evidence="4 8" id="KW-1003">Cell membrane</keyword>
<dbReference type="GO" id="GO:0005886">
    <property type="term" value="C:plasma membrane"/>
    <property type="evidence" value="ECO:0007669"/>
    <property type="project" value="UniProtKB-SubCell"/>
</dbReference>
<sequence>MFQLEKHGSSVKKEIIAGMTTFFTMSYIMVVNPIILADAGVPFSLSFFATIIATVVGTLVMGLFANYPIAIAPAMGLNAYFAYSVVKAHQGLGYEEAFAAVFVAGILFVLISLTPLRTKLIEVIPSNLKSAITAGIGLFIAFIGLRMSGLIQDHPSNLVALGNLHSASALLTLAGLAITLACMALNLNGALFIGMIGTGIIAYLTGQLSFDSGIVSAPEIPNRLVVDNPVHAFQVVFDYGLYAVVFSFLLVTLFDTTGTVLGVAKQAGLMKEGVLPRGERTLLADSVATLTGSIFGTSPTSAYIESSSGVASGGRTGLTAVVVAVLFALSAFFSPLVQSVSGIAAITAPALIVVGALMMSHVSHIQWNEIDEAFPAFMVILSMPLTSSIATGIALGFLTYPLMKIFRGKWREVHWLVYLFAVLFFFQLVFLPH</sequence>
<evidence type="ECO:0000256" key="5">
    <source>
        <dbReference type="ARBA" id="ARBA00022692"/>
    </source>
</evidence>
<feature type="transmembrane region" description="Helical" evidence="9">
    <location>
        <begin position="128"/>
        <end position="147"/>
    </location>
</feature>
<feature type="transmembrane region" description="Helical" evidence="9">
    <location>
        <begin position="282"/>
        <end position="304"/>
    </location>
</feature>
<accession>A0A8I1A9L5</accession>
<dbReference type="PANTHER" id="PTHR43337:SF1">
    <property type="entry name" value="XANTHINE_URACIL PERMEASE C887.17-RELATED"/>
    <property type="match status" value="1"/>
</dbReference>
<organism evidence="10 11">
    <name type="scientific">Thermoactinomyces intermedius</name>
    <dbReference type="NCBI Taxonomy" id="2024"/>
    <lineage>
        <taxon>Bacteria</taxon>
        <taxon>Bacillati</taxon>
        <taxon>Bacillota</taxon>
        <taxon>Bacilli</taxon>
        <taxon>Bacillales</taxon>
        <taxon>Thermoactinomycetaceae</taxon>
        <taxon>Thermoactinomyces</taxon>
    </lineage>
</organism>
<proteinExistence type="inferred from homology"/>
<evidence type="ECO:0000256" key="9">
    <source>
        <dbReference type="SAM" id="Phobius"/>
    </source>
</evidence>
<gene>
    <name evidence="10" type="ORF">I8U20_07665</name>
</gene>
<dbReference type="Proteomes" id="UP000633619">
    <property type="component" value="Unassembled WGS sequence"/>
</dbReference>
<keyword evidence="7 8" id="KW-0472">Membrane</keyword>
<keyword evidence="11" id="KW-1185">Reference proteome</keyword>
<feature type="transmembrane region" description="Helical" evidence="9">
    <location>
        <begin position="343"/>
        <end position="362"/>
    </location>
</feature>
<dbReference type="InterPro" id="IPR026033">
    <property type="entry name" value="Azg-like_bact_archaea"/>
</dbReference>
<evidence type="ECO:0000313" key="11">
    <source>
        <dbReference type="Proteomes" id="UP000633619"/>
    </source>
</evidence>
<comment type="similarity">
    <text evidence="2 8">Belongs to the nucleobase:cation symporter-2 (NCS2) (TC 2.A.40) family. Azg-like subfamily.</text>
</comment>
<evidence type="ECO:0000256" key="8">
    <source>
        <dbReference type="PIRNR" id="PIRNR005353"/>
    </source>
</evidence>
<dbReference type="PIRSF" id="PIRSF005353">
    <property type="entry name" value="PbuG"/>
    <property type="match status" value="1"/>
</dbReference>
<dbReference type="GO" id="GO:0005345">
    <property type="term" value="F:purine nucleobase transmembrane transporter activity"/>
    <property type="evidence" value="ECO:0007669"/>
    <property type="project" value="TreeGrafter"/>
</dbReference>
<feature type="transmembrane region" description="Helical" evidence="9">
    <location>
        <begin position="167"/>
        <end position="185"/>
    </location>
</feature>
<feature type="transmembrane region" description="Helical" evidence="9">
    <location>
        <begin position="316"/>
        <end position="336"/>
    </location>
</feature>
<dbReference type="PANTHER" id="PTHR43337">
    <property type="entry name" value="XANTHINE/URACIL PERMEASE C887.17-RELATED"/>
    <property type="match status" value="1"/>
</dbReference>
<evidence type="ECO:0000256" key="4">
    <source>
        <dbReference type="ARBA" id="ARBA00022475"/>
    </source>
</evidence>